<evidence type="ECO:0000313" key="3">
    <source>
        <dbReference type="Proteomes" id="UP000257109"/>
    </source>
</evidence>
<evidence type="ECO:0000313" key="2">
    <source>
        <dbReference type="EMBL" id="RDY08861.1"/>
    </source>
</evidence>
<sequence length="67" mass="7637">MYEVSSGWKSRNHPSGPTGHPTDKEAKRRWITRFMSTFGLRSPPRTRGSKTTTNRGFEGNTNRSRPS</sequence>
<protein>
    <submittedName>
        <fullName evidence="2">Uncharacterized protein</fullName>
    </submittedName>
</protein>
<feature type="region of interest" description="Disordered" evidence="1">
    <location>
        <begin position="1"/>
        <end position="67"/>
    </location>
</feature>
<accession>A0A371I1G1</accession>
<feature type="compositionally biased region" description="Polar residues" evidence="1">
    <location>
        <begin position="49"/>
        <end position="67"/>
    </location>
</feature>
<comment type="caution">
    <text evidence="2">The sequence shown here is derived from an EMBL/GenBank/DDBJ whole genome shotgun (WGS) entry which is preliminary data.</text>
</comment>
<dbReference type="EMBL" id="QJKJ01001192">
    <property type="protein sequence ID" value="RDY08861.1"/>
    <property type="molecule type" value="Genomic_DNA"/>
</dbReference>
<reference evidence="2" key="1">
    <citation type="submission" date="2018-05" db="EMBL/GenBank/DDBJ databases">
        <title>Draft genome of Mucuna pruriens seed.</title>
        <authorList>
            <person name="Nnadi N.E."/>
            <person name="Vos R."/>
            <person name="Hasami M.H."/>
            <person name="Devisetty U.K."/>
            <person name="Aguiy J.C."/>
        </authorList>
    </citation>
    <scope>NUCLEOTIDE SEQUENCE [LARGE SCALE GENOMIC DNA]</scope>
    <source>
        <strain evidence="2">JCA_2017</strain>
    </source>
</reference>
<dbReference type="Proteomes" id="UP000257109">
    <property type="component" value="Unassembled WGS sequence"/>
</dbReference>
<organism evidence="2 3">
    <name type="scientific">Mucuna pruriens</name>
    <name type="common">Velvet bean</name>
    <name type="synonym">Dolichos pruriens</name>
    <dbReference type="NCBI Taxonomy" id="157652"/>
    <lineage>
        <taxon>Eukaryota</taxon>
        <taxon>Viridiplantae</taxon>
        <taxon>Streptophyta</taxon>
        <taxon>Embryophyta</taxon>
        <taxon>Tracheophyta</taxon>
        <taxon>Spermatophyta</taxon>
        <taxon>Magnoliopsida</taxon>
        <taxon>eudicotyledons</taxon>
        <taxon>Gunneridae</taxon>
        <taxon>Pentapetalae</taxon>
        <taxon>rosids</taxon>
        <taxon>fabids</taxon>
        <taxon>Fabales</taxon>
        <taxon>Fabaceae</taxon>
        <taxon>Papilionoideae</taxon>
        <taxon>50 kb inversion clade</taxon>
        <taxon>NPAAA clade</taxon>
        <taxon>indigoferoid/millettioid clade</taxon>
        <taxon>Phaseoleae</taxon>
        <taxon>Mucuna</taxon>
    </lineage>
</organism>
<evidence type="ECO:0000256" key="1">
    <source>
        <dbReference type="SAM" id="MobiDB-lite"/>
    </source>
</evidence>
<proteinExistence type="predicted"/>
<gene>
    <name evidence="2" type="ORF">CR513_06868</name>
</gene>
<feature type="non-terminal residue" evidence="2">
    <location>
        <position position="1"/>
    </location>
</feature>
<name>A0A371I1G1_MUCPR</name>
<keyword evidence="3" id="KW-1185">Reference proteome</keyword>
<dbReference type="AlphaFoldDB" id="A0A371I1G1"/>